<name>A0A1B1S977_9BACT</name>
<gene>
    <name evidence="2" type="ORF">A4V02_06185</name>
</gene>
<reference evidence="3" key="1">
    <citation type="submission" date="2016-04" db="EMBL/GenBank/DDBJ databases">
        <title>Complete Genome Sequences of Twelve Strains of a Stable Defined Moderately Diverse Mouse Microbiota 2 (sDMDMm2).</title>
        <authorList>
            <person name="Uchimura Y."/>
            <person name="Wyss M."/>
            <person name="Brugiroux S."/>
            <person name="Limenitakis J.P."/>
            <person name="Stecher B."/>
            <person name="McCoy K.D."/>
            <person name="Macpherson A.J."/>
        </authorList>
    </citation>
    <scope>NUCLEOTIDE SEQUENCE [LARGE SCALE GENOMIC DNA]</scope>
    <source>
        <strain evidence="3">YL27</strain>
    </source>
</reference>
<evidence type="ECO:0000313" key="3">
    <source>
        <dbReference type="Proteomes" id="UP000186351"/>
    </source>
</evidence>
<feature type="transmembrane region" description="Helical" evidence="1">
    <location>
        <begin position="49"/>
        <end position="71"/>
    </location>
</feature>
<dbReference type="EMBL" id="CP015402">
    <property type="protein sequence ID" value="ANU63351.1"/>
    <property type="molecule type" value="Genomic_DNA"/>
</dbReference>
<dbReference type="OrthoDB" id="1273979at2"/>
<accession>A0A1B1S977</accession>
<protein>
    <submittedName>
        <fullName evidence="2">Conjugal transfer protein TraF</fullName>
    </submittedName>
</protein>
<evidence type="ECO:0000256" key="1">
    <source>
        <dbReference type="SAM" id="Phobius"/>
    </source>
</evidence>
<keyword evidence="1" id="KW-0812">Transmembrane</keyword>
<dbReference type="AlphaFoldDB" id="A0A1B1S977"/>
<sequence>MSEYSINKGIGRSVEYKGLKAQYLFIFAGGLLAIFVVFVIMYIAGISQWVCIGFGATGASFLVWLTFHINAKYGQYGLMKLTSVKYRPRYIINRLRITRLIKHKNK</sequence>
<dbReference type="Pfam" id="PF13571">
    <property type="entry name" value="DUF4133"/>
    <property type="match status" value="1"/>
</dbReference>
<feature type="transmembrane region" description="Helical" evidence="1">
    <location>
        <begin position="21"/>
        <end position="43"/>
    </location>
</feature>
<organism evidence="2 3">
    <name type="scientific">Muribaculum intestinale</name>
    <dbReference type="NCBI Taxonomy" id="1796646"/>
    <lineage>
        <taxon>Bacteria</taxon>
        <taxon>Pseudomonadati</taxon>
        <taxon>Bacteroidota</taxon>
        <taxon>Bacteroidia</taxon>
        <taxon>Bacteroidales</taxon>
        <taxon>Muribaculaceae</taxon>
        <taxon>Muribaculum</taxon>
    </lineage>
</organism>
<proteinExistence type="predicted"/>
<keyword evidence="1" id="KW-1133">Transmembrane helix</keyword>
<dbReference type="KEGG" id="pary:A4V02_06185"/>
<accession>A0A1Z2XJF3</accession>
<dbReference type="STRING" id="1796646.A4V02_06185"/>
<keyword evidence="1" id="KW-0472">Membrane</keyword>
<dbReference type="RefSeq" id="WP_068960689.1">
    <property type="nucleotide sequence ID" value="NZ_CP015402.2"/>
</dbReference>
<dbReference type="GeneID" id="65536439"/>
<evidence type="ECO:0000313" key="2">
    <source>
        <dbReference type="EMBL" id="ANU63351.1"/>
    </source>
</evidence>
<dbReference type="Proteomes" id="UP000186351">
    <property type="component" value="Chromosome"/>
</dbReference>
<keyword evidence="3" id="KW-1185">Reference proteome</keyword>
<dbReference type="InterPro" id="IPR025407">
    <property type="entry name" value="DUF4133"/>
</dbReference>